<sequence>MHLHLLVLSSLSTLCLSMHIANCVYMCRYTGTVGRQHAIPFYNHNRCAVPGATLYRPSGKTLTSSKLKKSGHAM</sequence>
<protein>
    <submittedName>
        <fullName evidence="2">Putative secreted protein ovary overexpressed</fullName>
    </submittedName>
</protein>
<evidence type="ECO:0000313" key="2">
    <source>
        <dbReference type="EMBL" id="NOV43442.1"/>
    </source>
</evidence>
<feature type="chain" id="PRO_5026877536" evidence="1">
    <location>
        <begin position="18"/>
        <end position="74"/>
    </location>
</feature>
<evidence type="ECO:0000256" key="1">
    <source>
        <dbReference type="SAM" id="SignalP"/>
    </source>
</evidence>
<dbReference type="EMBL" id="GHWJ01010705">
    <property type="protein sequence ID" value="NOV43442.1"/>
    <property type="molecule type" value="Transcribed_RNA"/>
</dbReference>
<dbReference type="AlphaFoldDB" id="A0A6M2DBC3"/>
<keyword evidence="1" id="KW-0732">Signal</keyword>
<name>A0A6M2DBC3_RHIMP</name>
<proteinExistence type="predicted"/>
<accession>A0A6M2DBC3</accession>
<organism evidence="2">
    <name type="scientific">Rhipicephalus microplus</name>
    <name type="common">Cattle tick</name>
    <name type="synonym">Boophilus microplus</name>
    <dbReference type="NCBI Taxonomy" id="6941"/>
    <lineage>
        <taxon>Eukaryota</taxon>
        <taxon>Metazoa</taxon>
        <taxon>Ecdysozoa</taxon>
        <taxon>Arthropoda</taxon>
        <taxon>Chelicerata</taxon>
        <taxon>Arachnida</taxon>
        <taxon>Acari</taxon>
        <taxon>Parasitiformes</taxon>
        <taxon>Ixodida</taxon>
        <taxon>Ixodoidea</taxon>
        <taxon>Ixodidae</taxon>
        <taxon>Rhipicephalinae</taxon>
        <taxon>Rhipicephalus</taxon>
        <taxon>Boophilus</taxon>
    </lineage>
</organism>
<reference evidence="2" key="1">
    <citation type="submission" date="2019-09" db="EMBL/GenBank/DDBJ databases">
        <title>Organ-specific transcriptomic study of the physiology of the cattle tick, Rhipicephalus microplus.</title>
        <authorList>
            <person name="Tirloni L."/>
            <person name="Braz G."/>
            <person name="Gandara A.C.P."/>
            <person name="Sabadin G.A."/>
            <person name="da Silva R.M."/>
            <person name="Guizzo M.G."/>
            <person name="Machado J.A."/>
            <person name="Costa E.P."/>
            <person name="Gomes H.F."/>
            <person name="Moraes J."/>
            <person name="Mota M.B.S."/>
            <person name="Mesquita R.D."/>
            <person name="Alvarenga P.H."/>
            <person name="Alves F."/>
            <person name="Seixas A."/>
            <person name="da Fonseca R.N."/>
            <person name="Fogaca A."/>
            <person name="Logullo C."/>
            <person name="Tanaka A."/>
            <person name="Daffre S."/>
            <person name="Termignoni C."/>
            <person name="Vaz I.S.Jr."/>
            <person name="Oliveira P.L."/>
            <person name="Ribeiro J.M."/>
        </authorList>
    </citation>
    <scope>NUCLEOTIDE SEQUENCE</scope>
    <source>
        <strain evidence="2">Porto Alegre</strain>
    </source>
</reference>
<feature type="signal peptide" evidence="1">
    <location>
        <begin position="1"/>
        <end position="17"/>
    </location>
</feature>